<name>A0A934WWW6_9BACT</name>
<dbReference type="AlphaFoldDB" id="A0A934WWW6"/>
<keyword evidence="2" id="KW-1185">Reference proteome</keyword>
<sequence length="312" mass="35272">MANSGGKFTKVIVLTALICTSVCLQESKGQQKVQYTQYMFDGALINPAYVGVDEVLSLTFIHRNQWSGVEGAPQSQTLSGHTLFKEKQLGMGLMVNYDVVGIHKAVNISTNYAYHLKVGRDQFLSLGLQAGIHNRNSDYASLLVSSGNDPSLVNIQNSDTYFDLGLGLYYRNPKLHIGFSVPEFIPQKFSINDTTSVQRYQLNQFLFTKYRIVVNDNIDLEPSVLLKYWSGVPLSYDLNLNATFKKVISAGFSYRRSESIDFLLRLQITPQLQFGYSYDYPIGHLARFANVSHEIMARYIFKFKYSDVSSPR</sequence>
<evidence type="ECO:0000313" key="2">
    <source>
        <dbReference type="Proteomes" id="UP000611723"/>
    </source>
</evidence>
<dbReference type="Proteomes" id="UP000611723">
    <property type="component" value="Unassembled WGS sequence"/>
</dbReference>
<dbReference type="RefSeq" id="WP_201430024.1">
    <property type="nucleotide sequence ID" value="NZ_JAEQBW010000001.1"/>
</dbReference>
<protein>
    <submittedName>
        <fullName evidence="1">Type IX secretion system membrane protein PorP/SprF</fullName>
    </submittedName>
</protein>
<dbReference type="EMBL" id="JAEQBW010000001">
    <property type="protein sequence ID" value="MBK6264361.1"/>
    <property type="molecule type" value="Genomic_DNA"/>
</dbReference>
<reference evidence="1" key="1">
    <citation type="submission" date="2021-01" db="EMBL/GenBank/DDBJ databases">
        <title>Marivirga aurantiaca sp. nov., isolated from intertidal surface sediments.</title>
        <authorList>
            <person name="Zhang M."/>
        </authorList>
    </citation>
    <scope>NUCLEOTIDE SEQUENCE</scope>
    <source>
        <strain evidence="1">S37H4</strain>
    </source>
</reference>
<proteinExistence type="predicted"/>
<comment type="caution">
    <text evidence="1">The sequence shown here is derived from an EMBL/GenBank/DDBJ whole genome shotgun (WGS) entry which is preliminary data.</text>
</comment>
<evidence type="ECO:0000313" key="1">
    <source>
        <dbReference type="EMBL" id="MBK6264361.1"/>
    </source>
</evidence>
<dbReference type="InterPro" id="IPR019861">
    <property type="entry name" value="PorP/SprF_Bacteroidetes"/>
</dbReference>
<dbReference type="Pfam" id="PF11751">
    <property type="entry name" value="PorP_SprF"/>
    <property type="match status" value="1"/>
</dbReference>
<organism evidence="1 2">
    <name type="scientific">Marivirga aurantiaca</name>
    <dbReference type="NCBI Taxonomy" id="2802615"/>
    <lineage>
        <taxon>Bacteria</taxon>
        <taxon>Pseudomonadati</taxon>
        <taxon>Bacteroidota</taxon>
        <taxon>Cytophagia</taxon>
        <taxon>Cytophagales</taxon>
        <taxon>Marivirgaceae</taxon>
        <taxon>Marivirga</taxon>
    </lineage>
</organism>
<accession>A0A934WWW6</accession>
<dbReference type="NCBIfam" id="TIGR03519">
    <property type="entry name" value="T9SS_PorP_fam"/>
    <property type="match status" value="1"/>
</dbReference>
<gene>
    <name evidence="1" type="ORF">JKA74_04875</name>
</gene>